<feature type="region of interest" description="Disordered" evidence="1">
    <location>
        <begin position="1"/>
        <end position="27"/>
    </location>
</feature>
<gene>
    <name evidence="2" type="ORF">K458DRAFT_144399</name>
</gene>
<accession>A0A6G1IJ01</accession>
<dbReference type="InterPro" id="IPR038883">
    <property type="entry name" value="AN11006-like"/>
</dbReference>
<sequence length="753" mass="81502">MADKRRTPALQGHRGAPPPPISNANNANLHRLSRMPPVPITPANPNDVAVFNDKLTTAPPNFQSASSIGMSMSSQSPSSNQQGGSGFGIGMTSQSTPVTHGGSGFSLGASAQPSSANYHGGSGSGMNFQSMSVANNARGGFSSFAPHVPTNVNAAGSGSLMGFGQPSRSFNNAQQRFYQLQQGFANASNGYQMMSNGGSGTGLGMGRSNINTQTSFGMMSNSNAGPGVGMSSYGNAPNSFHTFSNNNVGTGSGMVSNNNTLFGSGMGPSNNAGSSFGTAINNIRRSRFDLGPNDVPGRRLAINIPSNSAGAAYDTSPFTPTSPASPALPTMPTTPRMPSTPPNRTIRPGSGIGSPPSSPYFNSRLGSGWNHQQQGSPTRTTASLPSRRNAGPVPSVMSVMLSRVSKSNGPDLAMKKKRVRKFGKMGDLSILMNDAGPKEKSAPQSYFRFLELPPEIRNTIYYWAVADGRQALIVHRPRFASLRSSTRQDRLRPPPDHDPDAVKPKGKKAPLERKSSRPSYALTQVCRQIRSEFMPVYLLHQEIGLDLTDVVAYLRTIYAMRLLTPEQIIERDWPYKGNLTIAVASKFSLKEKNGIQVLPLLYVWANSIKMEAGFGRYQSLSYNPHVDGEAKDLYRLFGRSVLPDRSCSRMNSIWRSYLRRRALQSVIIHRYPPARMVQLQPSVFPHPNGAAPAQPTGPIAIPQRPFFHILFKPEHAEPWMRTLDSPVPLGWLEARGFAGMEYFQVKIGCLRRR</sequence>
<dbReference type="EMBL" id="MU005616">
    <property type="protein sequence ID" value="KAF2677960.1"/>
    <property type="molecule type" value="Genomic_DNA"/>
</dbReference>
<proteinExistence type="predicted"/>
<feature type="region of interest" description="Disordered" evidence="1">
    <location>
        <begin position="308"/>
        <end position="393"/>
    </location>
</feature>
<dbReference type="OrthoDB" id="3795901at2759"/>
<feature type="region of interest" description="Disordered" evidence="1">
    <location>
        <begin position="483"/>
        <end position="516"/>
    </location>
</feature>
<evidence type="ECO:0000313" key="3">
    <source>
        <dbReference type="Proteomes" id="UP000799291"/>
    </source>
</evidence>
<feature type="compositionally biased region" description="Low complexity" evidence="1">
    <location>
        <begin position="315"/>
        <end position="355"/>
    </location>
</feature>
<name>A0A6G1IJ01_9PLEO</name>
<organism evidence="2 3">
    <name type="scientific">Lentithecium fluviatile CBS 122367</name>
    <dbReference type="NCBI Taxonomy" id="1168545"/>
    <lineage>
        <taxon>Eukaryota</taxon>
        <taxon>Fungi</taxon>
        <taxon>Dikarya</taxon>
        <taxon>Ascomycota</taxon>
        <taxon>Pezizomycotina</taxon>
        <taxon>Dothideomycetes</taxon>
        <taxon>Pleosporomycetidae</taxon>
        <taxon>Pleosporales</taxon>
        <taxon>Massarineae</taxon>
        <taxon>Lentitheciaceae</taxon>
        <taxon>Lentithecium</taxon>
    </lineage>
</organism>
<reference evidence="2" key="1">
    <citation type="journal article" date="2020" name="Stud. Mycol.">
        <title>101 Dothideomycetes genomes: a test case for predicting lifestyles and emergence of pathogens.</title>
        <authorList>
            <person name="Haridas S."/>
            <person name="Albert R."/>
            <person name="Binder M."/>
            <person name="Bloem J."/>
            <person name="Labutti K."/>
            <person name="Salamov A."/>
            <person name="Andreopoulos B."/>
            <person name="Baker S."/>
            <person name="Barry K."/>
            <person name="Bills G."/>
            <person name="Bluhm B."/>
            <person name="Cannon C."/>
            <person name="Castanera R."/>
            <person name="Culley D."/>
            <person name="Daum C."/>
            <person name="Ezra D."/>
            <person name="Gonzalez J."/>
            <person name="Henrissat B."/>
            <person name="Kuo A."/>
            <person name="Liang C."/>
            <person name="Lipzen A."/>
            <person name="Lutzoni F."/>
            <person name="Magnuson J."/>
            <person name="Mondo S."/>
            <person name="Nolan M."/>
            <person name="Ohm R."/>
            <person name="Pangilinan J."/>
            <person name="Park H.-J."/>
            <person name="Ramirez L."/>
            <person name="Alfaro M."/>
            <person name="Sun H."/>
            <person name="Tritt A."/>
            <person name="Yoshinaga Y."/>
            <person name="Zwiers L.-H."/>
            <person name="Turgeon B."/>
            <person name="Goodwin S."/>
            <person name="Spatafora J."/>
            <person name="Crous P."/>
            <person name="Grigoriev I."/>
        </authorList>
    </citation>
    <scope>NUCLEOTIDE SEQUENCE</scope>
    <source>
        <strain evidence="2">CBS 122367</strain>
    </source>
</reference>
<keyword evidence="3" id="KW-1185">Reference proteome</keyword>
<dbReference type="AlphaFoldDB" id="A0A6G1IJ01"/>
<feature type="compositionally biased region" description="Low complexity" evidence="1">
    <location>
        <begin position="63"/>
        <end position="82"/>
    </location>
</feature>
<feature type="region of interest" description="Disordered" evidence="1">
    <location>
        <begin position="61"/>
        <end position="122"/>
    </location>
</feature>
<evidence type="ECO:0000313" key="2">
    <source>
        <dbReference type="EMBL" id="KAF2677960.1"/>
    </source>
</evidence>
<dbReference type="Proteomes" id="UP000799291">
    <property type="component" value="Unassembled WGS sequence"/>
</dbReference>
<feature type="compositionally biased region" description="Basic and acidic residues" evidence="1">
    <location>
        <begin position="486"/>
        <end position="515"/>
    </location>
</feature>
<dbReference type="PANTHER" id="PTHR42085">
    <property type="entry name" value="F-BOX DOMAIN-CONTAINING PROTEIN"/>
    <property type="match status" value="1"/>
</dbReference>
<feature type="compositionally biased region" description="Polar residues" evidence="1">
    <location>
        <begin position="360"/>
        <end position="386"/>
    </location>
</feature>
<protein>
    <submittedName>
        <fullName evidence="2">Uncharacterized protein</fullName>
    </submittedName>
</protein>
<evidence type="ECO:0000256" key="1">
    <source>
        <dbReference type="SAM" id="MobiDB-lite"/>
    </source>
</evidence>
<dbReference type="PANTHER" id="PTHR42085:SF1">
    <property type="entry name" value="F-BOX DOMAIN-CONTAINING PROTEIN"/>
    <property type="match status" value="1"/>
</dbReference>